<dbReference type="AlphaFoldDB" id="A0A4R2PRL4"/>
<protein>
    <recommendedName>
        <fullName evidence="10">Type II secretion system protein K</fullName>
    </recommendedName>
</protein>
<dbReference type="InterPro" id="IPR049031">
    <property type="entry name" value="T2SSK_SAM-like_1st"/>
</dbReference>
<dbReference type="RefSeq" id="WP_132706766.1">
    <property type="nucleotide sequence ID" value="NZ_JACIGF010000001.1"/>
</dbReference>
<dbReference type="InterPro" id="IPR005628">
    <property type="entry name" value="GspK"/>
</dbReference>
<dbReference type="InterPro" id="IPR038072">
    <property type="entry name" value="GspK_central_sf"/>
</dbReference>
<dbReference type="GO" id="GO:0005886">
    <property type="term" value="C:plasma membrane"/>
    <property type="evidence" value="ECO:0007669"/>
    <property type="project" value="UniProtKB-SubCell"/>
</dbReference>
<dbReference type="EMBL" id="SLXO01000001">
    <property type="protein sequence ID" value="TCP38377.1"/>
    <property type="molecule type" value="Genomic_DNA"/>
</dbReference>
<dbReference type="InterPro" id="IPR049179">
    <property type="entry name" value="T2SSK_SAM-like_2nd"/>
</dbReference>
<evidence type="ECO:0000256" key="9">
    <source>
        <dbReference type="ARBA" id="ARBA00023136"/>
    </source>
</evidence>
<dbReference type="GO" id="GO:0009306">
    <property type="term" value="P:protein secretion"/>
    <property type="evidence" value="ECO:0007669"/>
    <property type="project" value="InterPro"/>
</dbReference>
<dbReference type="NCBIfam" id="NF037980">
    <property type="entry name" value="T2SS_GspK"/>
    <property type="match status" value="1"/>
</dbReference>
<organism evidence="15 16">
    <name type="scientific">Rhodothalassium salexigens DSM 2132</name>
    <dbReference type="NCBI Taxonomy" id="1188247"/>
    <lineage>
        <taxon>Bacteria</taxon>
        <taxon>Pseudomonadati</taxon>
        <taxon>Pseudomonadota</taxon>
        <taxon>Alphaproteobacteria</taxon>
        <taxon>Rhodothalassiales</taxon>
        <taxon>Rhodothalassiaceae</taxon>
        <taxon>Rhodothalassium</taxon>
    </lineage>
</organism>
<dbReference type="SUPFAM" id="SSF158544">
    <property type="entry name" value="GspK insert domain-like"/>
    <property type="match status" value="2"/>
</dbReference>
<dbReference type="OrthoDB" id="9788973at2"/>
<keyword evidence="3 10" id="KW-0813">Transport</keyword>
<evidence type="ECO:0000256" key="1">
    <source>
        <dbReference type="ARBA" id="ARBA00004533"/>
    </source>
</evidence>
<comment type="subcellular location">
    <subcellularLocation>
        <location evidence="1 10">Cell inner membrane</location>
    </subcellularLocation>
</comment>
<name>A0A4R2PRL4_RHOSA</name>
<sequence length="345" mass="37258">MSARTEPRQRPSRPARGGCPARGERGAVLITVLVLVAVMGVVAATILDDVRFGVRRALNMRLADQARWHLLATEDLARAAIRASWRAEPAISTLGSAWATAPQRFPVDGGFLEGAIRDGGNCFNLNSLVDGVPGRRLEANDAAVDEYRRLLRLLGVSPGQAAALANAAVDWLDTDTTPRDGGAEDIQYARRDPPGRAGNTLMAEASELRGVIGYSRALYRTLRPFVCALDSTAPAVLNINTLRVDQAPLLAALVGEGLALDRAADLIAARPAAGYRRAEQLWAERAFDEVALDAATRARVDVQTWVYALSSRVIVHDAYAEGSALFRLRPSGRIELLARRYGEDE</sequence>
<dbReference type="Proteomes" id="UP000295399">
    <property type="component" value="Unassembled WGS sequence"/>
</dbReference>
<dbReference type="PANTHER" id="PTHR38831:SF1">
    <property type="entry name" value="TYPE II SECRETION SYSTEM PROTEIN K-RELATED"/>
    <property type="match status" value="1"/>
</dbReference>
<feature type="domain" description="T2SS protein K second SAM-like" evidence="13">
    <location>
        <begin position="237"/>
        <end position="302"/>
    </location>
</feature>
<keyword evidence="8 12" id="KW-1133">Transmembrane helix</keyword>
<evidence type="ECO:0000256" key="8">
    <source>
        <dbReference type="ARBA" id="ARBA00022989"/>
    </source>
</evidence>
<proteinExistence type="inferred from homology"/>
<dbReference type="SUPFAM" id="SSF54523">
    <property type="entry name" value="Pili subunits"/>
    <property type="match status" value="1"/>
</dbReference>
<evidence type="ECO:0000313" key="16">
    <source>
        <dbReference type="Proteomes" id="UP000295399"/>
    </source>
</evidence>
<dbReference type="Gene3D" id="1.10.40.60">
    <property type="entry name" value="EpsJ-like"/>
    <property type="match status" value="2"/>
</dbReference>
<dbReference type="InterPro" id="IPR045584">
    <property type="entry name" value="Pilin-like"/>
</dbReference>
<comment type="similarity">
    <text evidence="2 10">Belongs to the GSP K family.</text>
</comment>
<feature type="transmembrane region" description="Helical" evidence="12">
    <location>
        <begin position="26"/>
        <end position="47"/>
    </location>
</feature>
<dbReference type="Pfam" id="PF21687">
    <property type="entry name" value="T2SSK_1st"/>
    <property type="match status" value="1"/>
</dbReference>
<evidence type="ECO:0000256" key="11">
    <source>
        <dbReference type="SAM" id="MobiDB-lite"/>
    </source>
</evidence>
<comment type="caution">
    <text evidence="15">The sequence shown here is derived from an EMBL/GenBank/DDBJ whole genome shotgun (WGS) entry which is preliminary data.</text>
</comment>
<evidence type="ECO:0000259" key="13">
    <source>
        <dbReference type="Pfam" id="PF03934"/>
    </source>
</evidence>
<evidence type="ECO:0000313" key="15">
    <source>
        <dbReference type="EMBL" id="TCP38377.1"/>
    </source>
</evidence>
<keyword evidence="5 10" id="KW-0997">Cell inner membrane</keyword>
<keyword evidence="16" id="KW-1185">Reference proteome</keyword>
<gene>
    <name evidence="15" type="ORF">EV659_101278</name>
</gene>
<reference evidence="15 16" key="1">
    <citation type="submission" date="2019-03" db="EMBL/GenBank/DDBJ databases">
        <title>Genomic Encyclopedia of Type Strains, Phase IV (KMG-IV): sequencing the most valuable type-strain genomes for metagenomic binning, comparative biology and taxonomic classification.</title>
        <authorList>
            <person name="Goeker M."/>
        </authorList>
    </citation>
    <scope>NUCLEOTIDE SEQUENCE [LARGE SCALE GENOMIC DNA]</scope>
    <source>
        <strain evidence="15 16">DSM 2132</strain>
    </source>
</reference>
<evidence type="ECO:0000256" key="6">
    <source>
        <dbReference type="ARBA" id="ARBA00022692"/>
    </source>
</evidence>
<evidence type="ECO:0000256" key="2">
    <source>
        <dbReference type="ARBA" id="ARBA00007246"/>
    </source>
</evidence>
<dbReference type="Gene3D" id="3.30.1300.30">
    <property type="entry name" value="GSPII I/J protein-like"/>
    <property type="match status" value="1"/>
</dbReference>
<feature type="domain" description="T2SS protein K first SAM-like" evidence="14">
    <location>
        <begin position="121"/>
        <end position="230"/>
    </location>
</feature>
<dbReference type="PIRSF" id="PIRSF002786">
    <property type="entry name" value="XcpX"/>
    <property type="match status" value="1"/>
</dbReference>
<evidence type="ECO:0000256" key="5">
    <source>
        <dbReference type="ARBA" id="ARBA00022519"/>
    </source>
</evidence>
<keyword evidence="6 12" id="KW-0812">Transmembrane</keyword>
<evidence type="ECO:0000256" key="4">
    <source>
        <dbReference type="ARBA" id="ARBA00022475"/>
    </source>
</evidence>
<evidence type="ECO:0000256" key="12">
    <source>
        <dbReference type="SAM" id="Phobius"/>
    </source>
</evidence>
<keyword evidence="7" id="KW-0653">Protein transport</keyword>
<feature type="region of interest" description="Disordered" evidence="11">
    <location>
        <begin position="1"/>
        <end position="20"/>
    </location>
</feature>
<evidence type="ECO:0000259" key="14">
    <source>
        <dbReference type="Pfam" id="PF21687"/>
    </source>
</evidence>
<dbReference type="InParanoid" id="A0A4R2PRL4"/>
<keyword evidence="4 10" id="KW-1003">Cell membrane</keyword>
<keyword evidence="9 10" id="KW-0472">Membrane</keyword>
<dbReference type="Pfam" id="PF03934">
    <property type="entry name" value="T2SSK"/>
    <property type="match status" value="1"/>
</dbReference>
<evidence type="ECO:0000256" key="10">
    <source>
        <dbReference type="PIRNR" id="PIRNR002786"/>
    </source>
</evidence>
<dbReference type="FunCoup" id="A0A4R2PRL4">
    <property type="interactions" value="33"/>
</dbReference>
<evidence type="ECO:0000256" key="3">
    <source>
        <dbReference type="ARBA" id="ARBA00022448"/>
    </source>
</evidence>
<evidence type="ECO:0000256" key="7">
    <source>
        <dbReference type="ARBA" id="ARBA00022927"/>
    </source>
</evidence>
<dbReference type="PANTHER" id="PTHR38831">
    <property type="entry name" value="TYPE II SECRETION SYSTEM PROTEIN K"/>
    <property type="match status" value="1"/>
</dbReference>
<accession>A0A4R2PRL4</accession>